<evidence type="ECO:0000256" key="3">
    <source>
        <dbReference type="ARBA" id="ARBA00034003"/>
    </source>
</evidence>
<sequence length="277" mass="30116">METCGQVGRLAETTVSGADGGAADRVDGEAVVWAVDRLDFDALQMRLTTSPAAVQRLAHQRPASYAAFDLLAVDGQDARSLPLRDRRALLEQLARDWTPPLNLSPATTDYDEAVTWFEQLHTAGIEGLVVKGAGDRYSGGVRQWVKVKHRDTLDVVCAAVIGPAHQPQEIIVGLPVEGELRIVGRSTPLRAAPARALGRLLRPAVGEGHPWPAQIKPGALDRFGNSGRELVDLTLVKPIVVEISADVAWSGRSFRHAVRYLRARPELDPVDVAERER</sequence>
<dbReference type="GO" id="GO:0006281">
    <property type="term" value="P:DNA repair"/>
    <property type="evidence" value="ECO:0007669"/>
    <property type="project" value="InterPro"/>
</dbReference>
<dbReference type="PANTHER" id="PTHR45674:SF4">
    <property type="entry name" value="DNA LIGASE 1"/>
    <property type="match status" value="1"/>
</dbReference>
<evidence type="ECO:0000313" key="6">
    <source>
        <dbReference type="Proteomes" id="UP000192775"/>
    </source>
</evidence>
<dbReference type="InterPro" id="IPR050191">
    <property type="entry name" value="ATP-dep_DNA_ligase"/>
</dbReference>
<dbReference type="InterPro" id="IPR012340">
    <property type="entry name" value="NA-bd_OB-fold"/>
</dbReference>
<dbReference type="Gene3D" id="3.30.470.30">
    <property type="entry name" value="DNA ligase/mRNA capping enzyme"/>
    <property type="match status" value="1"/>
</dbReference>
<organism evidence="5 6">
    <name type="scientific">Cnuibacter physcomitrellae</name>
    <dbReference type="NCBI Taxonomy" id="1619308"/>
    <lineage>
        <taxon>Bacteria</taxon>
        <taxon>Bacillati</taxon>
        <taxon>Actinomycetota</taxon>
        <taxon>Actinomycetes</taxon>
        <taxon>Micrococcales</taxon>
        <taxon>Microbacteriaceae</taxon>
        <taxon>Cnuibacter</taxon>
    </lineage>
</organism>
<dbReference type="GO" id="GO:0005524">
    <property type="term" value="F:ATP binding"/>
    <property type="evidence" value="ECO:0007669"/>
    <property type="project" value="InterPro"/>
</dbReference>
<dbReference type="InterPro" id="IPR012310">
    <property type="entry name" value="DNA_ligase_ATP-dep_cent"/>
</dbReference>
<protein>
    <submittedName>
        <fullName evidence="5">ATP-dependent DNA ligase</fullName>
    </submittedName>
</protein>
<comment type="catalytic activity">
    <reaction evidence="3">
        <text>ATP + (deoxyribonucleotide)n-3'-hydroxyl + 5'-phospho-(deoxyribonucleotide)m = (deoxyribonucleotide)n+m + AMP + diphosphate.</text>
        <dbReference type="EC" id="6.5.1.1"/>
    </reaction>
</comment>
<proteinExistence type="inferred from homology"/>
<gene>
    <name evidence="5" type="ORF">B5808_19385</name>
</gene>
<geneLocation type="plasmid" evidence="5">
    <name>unnamed1</name>
</geneLocation>
<evidence type="ECO:0000259" key="4">
    <source>
        <dbReference type="PROSITE" id="PS50160"/>
    </source>
</evidence>
<evidence type="ECO:0000256" key="2">
    <source>
        <dbReference type="ARBA" id="ARBA00022598"/>
    </source>
</evidence>
<dbReference type="KEGG" id="cphy:B5808_19385"/>
<name>A0A1X9LQV5_9MICO</name>
<reference evidence="5 6" key="1">
    <citation type="submission" date="2017-04" db="EMBL/GenBank/DDBJ databases">
        <authorList>
            <person name="Afonso C.L."/>
            <person name="Miller P.J."/>
            <person name="Scott M.A."/>
            <person name="Spackman E."/>
            <person name="Goraichik I."/>
            <person name="Dimitrov K.M."/>
            <person name="Suarez D.L."/>
            <person name="Swayne D.E."/>
        </authorList>
    </citation>
    <scope>NUCLEOTIDE SEQUENCE [LARGE SCALE GENOMIC DNA]</scope>
    <source>
        <strain evidence="6">XA(T)</strain>
        <plasmid evidence="6">Plasmid unnamed1</plasmid>
    </source>
</reference>
<dbReference type="Proteomes" id="UP000192775">
    <property type="component" value="Plasmid unnamed1"/>
</dbReference>
<dbReference type="AlphaFoldDB" id="A0A1X9LQV5"/>
<evidence type="ECO:0000313" key="5">
    <source>
        <dbReference type="EMBL" id="ARJ07563.1"/>
    </source>
</evidence>
<dbReference type="PROSITE" id="PS50160">
    <property type="entry name" value="DNA_LIGASE_A3"/>
    <property type="match status" value="1"/>
</dbReference>
<dbReference type="EMBL" id="CP020716">
    <property type="protein sequence ID" value="ARJ07563.1"/>
    <property type="molecule type" value="Genomic_DNA"/>
</dbReference>
<dbReference type="Gene3D" id="2.40.50.140">
    <property type="entry name" value="Nucleic acid-binding proteins"/>
    <property type="match status" value="1"/>
</dbReference>
<dbReference type="PANTHER" id="PTHR45674">
    <property type="entry name" value="DNA LIGASE 1/3 FAMILY MEMBER"/>
    <property type="match status" value="1"/>
</dbReference>
<dbReference type="Pfam" id="PF01068">
    <property type="entry name" value="DNA_ligase_A_M"/>
    <property type="match status" value="1"/>
</dbReference>
<dbReference type="GO" id="GO:0003910">
    <property type="term" value="F:DNA ligase (ATP) activity"/>
    <property type="evidence" value="ECO:0007669"/>
    <property type="project" value="UniProtKB-EC"/>
</dbReference>
<dbReference type="GO" id="GO:0006310">
    <property type="term" value="P:DNA recombination"/>
    <property type="evidence" value="ECO:0007669"/>
    <property type="project" value="InterPro"/>
</dbReference>
<dbReference type="SUPFAM" id="SSF56091">
    <property type="entry name" value="DNA ligase/mRNA capping enzyme, catalytic domain"/>
    <property type="match status" value="1"/>
</dbReference>
<accession>A0A1X9LQV5</accession>
<feature type="domain" description="ATP-dependent DNA ligase family profile" evidence="4">
    <location>
        <begin position="67"/>
        <end position="148"/>
    </location>
</feature>
<keyword evidence="2 5" id="KW-0436">Ligase</keyword>
<dbReference type="RefSeq" id="WP_085021698.1">
    <property type="nucleotide sequence ID" value="NZ_BMHD01000003.1"/>
</dbReference>
<comment type="similarity">
    <text evidence="1">Belongs to the ATP-dependent DNA ligase family.</text>
</comment>
<keyword evidence="5" id="KW-0614">Plasmid</keyword>
<keyword evidence="6" id="KW-1185">Reference proteome</keyword>
<evidence type="ECO:0000256" key="1">
    <source>
        <dbReference type="ARBA" id="ARBA00007572"/>
    </source>
</evidence>